<dbReference type="EMBL" id="WTYE01000001">
    <property type="protein sequence ID" value="MXP30999.1"/>
    <property type="molecule type" value="Genomic_DNA"/>
</dbReference>
<evidence type="ECO:0000256" key="1">
    <source>
        <dbReference type="ARBA" id="ARBA00004141"/>
    </source>
</evidence>
<comment type="subcellular location">
    <subcellularLocation>
        <location evidence="1">Membrane</location>
        <topology evidence="1">Multi-pass membrane protein</topology>
    </subcellularLocation>
</comment>
<evidence type="ECO:0008006" key="9">
    <source>
        <dbReference type="Google" id="ProtNLM"/>
    </source>
</evidence>
<comment type="caution">
    <text evidence="7">The sequence shown here is derived from an EMBL/GenBank/DDBJ whole genome shotgun (WGS) entry which is preliminary data.</text>
</comment>
<keyword evidence="2 5" id="KW-0812">Transmembrane</keyword>
<reference evidence="7 8" key="1">
    <citation type="submission" date="2019-12" db="EMBL/GenBank/DDBJ databases">
        <title>Genomic-based taxomic classification of the family Erythrobacteraceae.</title>
        <authorList>
            <person name="Xu L."/>
        </authorList>
    </citation>
    <scope>NUCLEOTIDE SEQUENCE [LARGE SCALE GENOMIC DNA]</scope>
    <source>
        <strain evidence="7 8">JCM 16677</strain>
    </source>
</reference>
<keyword evidence="4 5" id="KW-0472">Membrane</keyword>
<dbReference type="AlphaFoldDB" id="A0A845AW48"/>
<proteinExistence type="predicted"/>
<feature type="transmembrane region" description="Helical" evidence="5">
    <location>
        <begin position="63"/>
        <end position="92"/>
    </location>
</feature>
<gene>
    <name evidence="6" type="ORF">GRI94_04075</name>
    <name evidence="7" type="ORF">GRI94_18165</name>
</gene>
<keyword evidence="3 5" id="KW-1133">Transmembrane helix</keyword>
<dbReference type="OrthoDB" id="5421146at2"/>
<evidence type="ECO:0000313" key="6">
    <source>
        <dbReference type="EMBL" id="MXP30999.1"/>
    </source>
</evidence>
<dbReference type="Proteomes" id="UP000446786">
    <property type="component" value="Unassembled WGS sequence"/>
</dbReference>
<protein>
    <recommendedName>
        <fullName evidence="9">CysZ-like protein</fullName>
    </recommendedName>
</protein>
<evidence type="ECO:0000256" key="4">
    <source>
        <dbReference type="ARBA" id="ARBA00023136"/>
    </source>
</evidence>
<dbReference type="InterPro" id="IPR059112">
    <property type="entry name" value="CysZ/EI24"/>
</dbReference>
<keyword evidence="8" id="KW-1185">Reference proteome</keyword>
<evidence type="ECO:0000256" key="5">
    <source>
        <dbReference type="SAM" id="Phobius"/>
    </source>
</evidence>
<evidence type="ECO:0000256" key="3">
    <source>
        <dbReference type="ARBA" id="ARBA00022989"/>
    </source>
</evidence>
<feature type="transmembrane region" description="Helical" evidence="5">
    <location>
        <begin position="131"/>
        <end position="158"/>
    </location>
</feature>
<dbReference type="EMBL" id="WTYE01000001">
    <property type="protein sequence ID" value="MXP33759.1"/>
    <property type="molecule type" value="Genomic_DNA"/>
</dbReference>
<evidence type="ECO:0000256" key="2">
    <source>
        <dbReference type="ARBA" id="ARBA00022692"/>
    </source>
</evidence>
<accession>A0A845AW48</accession>
<dbReference type="Pfam" id="PF07264">
    <property type="entry name" value="EI24"/>
    <property type="match status" value="1"/>
</dbReference>
<sequence length="237" mass="25287">MTTSFARAIGQLGDPAILRVLAKSILATLVIFAALFALLWIALDSVIEGWIASYADNDYSDTIATALAVIIGVIAGWLLFRIVALAVIQFFADEIVLAVERKHYPDAALTARDLPFSESLRDSLRGVGRALLVNLAVMPIAAILLVTGIGTFLLFWFVNAWLLGRELQDLAWARHREPGQAPKGQTMPVPGPIRFLLGGAVAGLLAVPFINLLAPVVGAATATHLVHSRASRSSDAA</sequence>
<feature type="transmembrane region" description="Helical" evidence="5">
    <location>
        <begin position="20"/>
        <end position="43"/>
    </location>
</feature>
<feature type="transmembrane region" description="Helical" evidence="5">
    <location>
        <begin position="195"/>
        <end position="222"/>
    </location>
</feature>
<organism evidence="7 8">
    <name type="scientific">Parerythrobacter jejuensis</name>
    <dbReference type="NCBI Taxonomy" id="795812"/>
    <lineage>
        <taxon>Bacteria</taxon>
        <taxon>Pseudomonadati</taxon>
        <taxon>Pseudomonadota</taxon>
        <taxon>Alphaproteobacteria</taxon>
        <taxon>Sphingomonadales</taxon>
        <taxon>Erythrobacteraceae</taxon>
        <taxon>Parerythrobacter</taxon>
    </lineage>
</organism>
<evidence type="ECO:0000313" key="7">
    <source>
        <dbReference type="EMBL" id="MXP33759.1"/>
    </source>
</evidence>
<name>A0A845AW48_9SPHN</name>
<evidence type="ECO:0000313" key="8">
    <source>
        <dbReference type="Proteomes" id="UP000446786"/>
    </source>
</evidence>